<evidence type="ECO:0000256" key="1">
    <source>
        <dbReference type="ARBA" id="ARBA00022553"/>
    </source>
</evidence>
<evidence type="ECO:0000313" key="8">
    <source>
        <dbReference type="EMBL" id="QXI18970.1"/>
    </source>
</evidence>
<dbReference type="SMART" id="SM00421">
    <property type="entry name" value="HTH_LUXR"/>
    <property type="match status" value="1"/>
</dbReference>
<dbReference type="CDD" id="cd17535">
    <property type="entry name" value="REC_NarL-like"/>
    <property type="match status" value="1"/>
</dbReference>
<keyword evidence="9" id="KW-1185">Reference proteome</keyword>
<reference evidence="8 9" key="1">
    <citation type="journal article" date="2020" name="Microorganisms">
        <title>Reliable Identification of Environmental Pseudomonas Isolates Using the rpoD Gene.</title>
        <authorList>
            <consortium name="The Broad Institute Genome Sequencing Platform"/>
            <person name="Girard L."/>
            <person name="Lood C."/>
            <person name="Rokni-Zadeh H."/>
            <person name="van Noort V."/>
            <person name="Lavigne R."/>
            <person name="De Mot R."/>
        </authorList>
    </citation>
    <scope>NUCLEOTIDE SEQUENCE [LARGE SCALE GENOMIC DNA]</scope>
    <source>
        <strain evidence="8 9">SWRI65</strain>
    </source>
</reference>
<evidence type="ECO:0000313" key="9">
    <source>
        <dbReference type="Proteomes" id="UP000631521"/>
    </source>
</evidence>
<dbReference type="KEGG" id="phv:HU739_008270"/>
<accession>A0A9E6P3W8</accession>
<dbReference type="GO" id="GO:0003677">
    <property type="term" value="F:DNA binding"/>
    <property type="evidence" value="ECO:0007669"/>
    <property type="project" value="UniProtKB-KW"/>
</dbReference>
<dbReference type="SUPFAM" id="SSF46894">
    <property type="entry name" value="C-terminal effector domain of the bipartite response regulators"/>
    <property type="match status" value="1"/>
</dbReference>
<sequence>MKSALIVDDHPVVCAAVRIVLQAEGFKVIYEASNGNEVVSLIREHAPQLVILDLHLPVFDGLDVMARIKASGLDCRIVVFSSYDPLFYQERCQRAGAMAYVTKTNQLQQLHEAIRAVMSGYTFFSSLPDGHASSIVQRSEEDLIDRLSDRELSIFLQLSQGKTNKAIAEGMHLSHKTVSTYKKRLMQKLGLNSVVHSREFAIRNHLI</sequence>
<dbReference type="PROSITE" id="PS00622">
    <property type="entry name" value="HTH_LUXR_1"/>
    <property type="match status" value="1"/>
</dbReference>
<dbReference type="InterPro" id="IPR001789">
    <property type="entry name" value="Sig_transdc_resp-reg_receiver"/>
</dbReference>
<dbReference type="AlphaFoldDB" id="A0A9E6P3W8"/>
<dbReference type="InterPro" id="IPR011006">
    <property type="entry name" value="CheY-like_superfamily"/>
</dbReference>
<organism evidence="8 9">
    <name type="scientific">Pseudomonas hamedanensis</name>
    <dbReference type="NCBI Taxonomy" id="2745504"/>
    <lineage>
        <taxon>Bacteria</taxon>
        <taxon>Pseudomonadati</taxon>
        <taxon>Pseudomonadota</taxon>
        <taxon>Gammaproteobacteria</taxon>
        <taxon>Pseudomonadales</taxon>
        <taxon>Pseudomonadaceae</taxon>
        <taxon>Pseudomonas</taxon>
    </lineage>
</organism>
<keyword evidence="2" id="KW-0805">Transcription regulation</keyword>
<dbReference type="PANTHER" id="PTHR43214:SF41">
    <property type="entry name" value="NITRATE_NITRITE RESPONSE REGULATOR PROTEIN NARP"/>
    <property type="match status" value="1"/>
</dbReference>
<evidence type="ECO:0000259" key="6">
    <source>
        <dbReference type="PROSITE" id="PS50043"/>
    </source>
</evidence>
<dbReference type="InterPro" id="IPR058245">
    <property type="entry name" value="NreC/VraR/RcsB-like_REC"/>
</dbReference>
<dbReference type="PROSITE" id="PS50110">
    <property type="entry name" value="RESPONSE_REGULATORY"/>
    <property type="match status" value="1"/>
</dbReference>
<protein>
    <submittedName>
        <fullName evidence="8">Response regulator transcription factor</fullName>
    </submittedName>
</protein>
<dbReference type="Pfam" id="PF00196">
    <property type="entry name" value="GerE"/>
    <property type="match status" value="1"/>
</dbReference>
<dbReference type="SUPFAM" id="SSF52172">
    <property type="entry name" value="CheY-like"/>
    <property type="match status" value="1"/>
</dbReference>
<evidence type="ECO:0000256" key="3">
    <source>
        <dbReference type="ARBA" id="ARBA00023125"/>
    </source>
</evidence>
<dbReference type="EMBL" id="CP077091">
    <property type="protein sequence ID" value="QXI18970.1"/>
    <property type="molecule type" value="Genomic_DNA"/>
</dbReference>
<dbReference type="PANTHER" id="PTHR43214">
    <property type="entry name" value="TWO-COMPONENT RESPONSE REGULATOR"/>
    <property type="match status" value="1"/>
</dbReference>
<evidence type="ECO:0000259" key="7">
    <source>
        <dbReference type="PROSITE" id="PS50110"/>
    </source>
</evidence>
<evidence type="ECO:0000256" key="4">
    <source>
        <dbReference type="ARBA" id="ARBA00023163"/>
    </source>
</evidence>
<dbReference type="RefSeq" id="WP_186552465.1">
    <property type="nucleotide sequence ID" value="NZ_CP077091.1"/>
</dbReference>
<dbReference type="GO" id="GO:0006355">
    <property type="term" value="P:regulation of DNA-templated transcription"/>
    <property type="evidence" value="ECO:0007669"/>
    <property type="project" value="InterPro"/>
</dbReference>
<keyword evidence="3" id="KW-0238">DNA-binding</keyword>
<dbReference type="Pfam" id="PF00072">
    <property type="entry name" value="Response_reg"/>
    <property type="match status" value="1"/>
</dbReference>
<feature type="modified residue" description="4-aspartylphosphate" evidence="5">
    <location>
        <position position="53"/>
    </location>
</feature>
<name>A0A9E6P3W8_9PSED</name>
<dbReference type="Proteomes" id="UP000631521">
    <property type="component" value="Chromosome"/>
</dbReference>
<keyword evidence="4" id="KW-0804">Transcription</keyword>
<reference evidence="8 9" key="2">
    <citation type="journal article" date="2021" name="Microorganisms">
        <title>The Ever-Expanding Pseudomonas Genus: Description of 43 New Species and Partition of the Pseudomonas putida Group.</title>
        <authorList>
            <person name="Girard L."/>
            <person name="Lood C."/>
            <person name="Hofte M."/>
            <person name="Vandamme P."/>
            <person name="Rokni-Zadeh H."/>
            <person name="van Noort V."/>
            <person name="Lavigne R."/>
            <person name="De Mot R."/>
        </authorList>
    </citation>
    <scope>NUCLEOTIDE SEQUENCE [LARGE SCALE GENOMIC DNA]</scope>
    <source>
        <strain evidence="8 9">SWRI65</strain>
    </source>
</reference>
<evidence type="ECO:0000256" key="2">
    <source>
        <dbReference type="ARBA" id="ARBA00023015"/>
    </source>
</evidence>
<dbReference type="InterPro" id="IPR000792">
    <property type="entry name" value="Tscrpt_reg_LuxR_C"/>
</dbReference>
<evidence type="ECO:0000256" key="5">
    <source>
        <dbReference type="PROSITE-ProRule" id="PRU00169"/>
    </source>
</evidence>
<feature type="domain" description="Response regulatory" evidence="7">
    <location>
        <begin position="3"/>
        <end position="118"/>
    </location>
</feature>
<dbReference type="Gene3D" id="1.10.10.10">
    <property type="entry name" value="Winged helix-like DNA-binding domain superfamily/Winged helix DNA-binding domain"/>
    <property type="match status" value="1"/>
</dbReference>
<dbReference type="CDD" id="cd06170">
    <property type="entry name" value="LuxR_C_like"/>
    <property type="match status" value="1"/>
</dbReference>
<dbReference type="Gene3D" id="3.40.50.2300">
    <property type="match status" value="1"/>
</dbReference>
<proteinExistence type="predicted"/>
<gene>
    <name evidence="8" type="ORF">HU739_008270</name>
</gene>
<dbReference type="InterPro" id="IPR016032">
    <property type="entry name" value="Sig_transdc_resp-reg_C-effctor"/>
</dbReference>
<dbReference type="InterPro" id="IPR039420">
    <property type="entry name" value="WalR-like"/>
</dbReference>
<dbReference type="InterPro" id="IPR036388">
    <property type="entry name" value="WH-like_DNA-bd_sf"/>
</dbReference>
<dbReference type="SMART" id="SM00448">
    <property type="entry name" value="REC"/>
    <property type="match status" value="1"/>
</dbReference>
<keyword evidence="1 5" id="KW-0597">Phosphoprotein</keyword>
<dbReference type="PRINTS" id="PR00038">
    <property type="entry name" value="HTHLUXR"/>
</dbReference>
<feature type="domain" description="HTH luxR-type" evidence="6">
    <location>
        <begin position="140"/>
        <end position="205"/>
    </location>
</feature>
<dbReference type="GO" id="GO:0000160">
    <property type="term" value="P:phosphorelay signal transduction system"/>
    <property type="evidence" value="ECO:0007669"/>
    <property type="project" value="InterPro"/>
</dbReference>
<dbReference type="PROSITE" id="PS50043">
    <property type="entry name" value="HTH_LUXR_2"/>
    <property type="match status" value="1"/>
</dbReference>